<reference evidence="2" key="1">
    <citation type="submission" date="2015-11" db="EMBL/GenBank/DDBJ databases">
        <title>De novo transcriptome assembly of four potential Pierce s Disease insect vectors from Arizona vineyards.</title>
        <authorList>
            <person name="Tassone E.E."/>
        </authorList>
    </citation>
    <scope>NUCLEOTIDE SEQUENCE</scope>
</reference>
<evidence type="ECO:0000256" key="1">
    <source>
        <dbReference type="SAM" id="MobiDB-lite"/>
    </source>
</evidence>
<organism evidence="2">
    <name type="scientific">Homalodisca liturata</name>
    <dbReference type="NCBI Taxonomy" id="320908"/>
    <lineage>
        <taxon>Eukaryota</taxon>
        <taxon>Metazoa</taxon>
        <taxon>Ecdysozoa</taxon>
        <taxon>Arthropoda</taxon>
        <taxon>Hexapoda</taxon>
        <taxon>Insecta</taxon>
        <taxon>Pterygota</taxon>
        <taxon>Neoptera</taxon>
        <taxon>Paraneoptera</taxon>
        <taxon>Hemiptera</taxon>
        <taxon>Auchenorrhyncha</taxon>
        <taxon>Membracoidea</taxon>
        <taxon>Cicadellidae</taxon>
        <taxon>Cicadellinae</taxon>
        <taxon>Proconiini</taxon>
        <taxon>Homalodisca</taxon>
    </lineage>
</organism>
<feature type="region of interest" description="Disordered" evidence="1">
    <location>
        <begin position="244"/>
        <end position="268"/>
    </location>
</feature>
<name>A0A1B6HIB1_9HEMI</name>
<feature type="compositionally biased region" description="Basic residues" evidence="1">
    <location>
        <begin position="244"/>
        <end position="255"/>
    </location>
</feature>
<proteinExistence type="predicted"/>
<evidence type="ECO:0000313" key="2">
    <source>
        <dbReference type="EMBL" id="JAS74402.1"/>
    </source>
</evidence>
<gene>
    <name evidence="2" type="ORF">g.9180</name>
</gene>
<accession>A0A1B6HIB1</accession>
<sequence>MFKICYKMTTYKIIPKQKPLQFHTYTKLSGSSVSNFKPKIDNNQNTSREVCNNNFEGITQHNYSEDDDHGKKVDLVFSAKDLQCDKDIADYLDYLIRPININDNYEELCQHHYELDYYVENQVPGANQSTSSILRKDDIDNKKLADRKGFRDIKSSPHSEYHTLEEFGSTSNYIEAPVSVLETMNEFDVHRPLTQSQIKIAHNRNQEDSKDVKQKIKRNLNFLVELRRKEGRPLLKHFFAFRPPKKNQSGRRRNRFVPGEELMEGPTRPTFRKFEKSYSSGYTVSYV</sequence>
<dbReference type="EMBL" id="GECU01033304">
    <property type="protein sequence ID" value="JAS74402.1"/>
    <property type="molecule type" value="Transcribed_RNA"/>
</dbReference>
<dbReference type="AlphaFoldDB" id="A0A1B6HIB1"/>
<protein>
    <submittedName>
        <fullName evidence="2">Uncharacterized protein</fullName>
    </submittedName>
</protein>